<feature type="active site" description="Proton acceptor" evidence="7">
    <location>
        <position position="324"/>
    </location>
</feature>
<dbReference type="STRING" id="1182545.A0A072Q6L6"/>
<proteinExistence type="inferred from homology"/>
<dbReference type="InterPro" id="IPR015798">
    <property type="entry name" value="Cu_amine_oxidase_C"/>
</dbReference>
<dbReference type="Pfam" id="PF01179">
    <property type="entry name" value="Cu_amine_oxid"/>
    <property type="match status" value="1"/>
</dbReference>
<dbReference type="EC" id="1.4.3.-" evidence="9"/>
<evidence type="ECO:0000256" key="4">
    <source>
        <dbReference type="ARBA" id="ARBA00022772"/>
    </source>
</evidence>
<dbReference type="HOGENOM" id="CLU_011500_3_1_1"/>
<evidence type="ECO:0000313" key="13">
    <source>
        <dbReference type="Proteomes" id="UP000027920"/>
    </source>
</evidence>
<evidence type="ECO:0000256" key="3">
    <source>
        <dbReference type="ARBA" id="ARBA00022723"/>
    </source>
</evidence>
<gene>
    <name evidence="12" type="ORF">A1O9_01553</name>
</gene>
<keyword evidence="13" id="KW-1185">Reference proteome</keyword>
<organism evidence="12 13">
    <name type="scientific">Exophiala aquamarina CBS 119918</name>
    <dbReference type="NCBI Taxonomy" id="1182545"/>
    <lineage>
        <taxon>Eukaryota</taxon>
        <taxon>Fungi</taxon>
        <taxon>Dikarya</taxon>
        <taxon>Ascomycota</taxon>
        <taxon>Pezizomycotina</taxon>
        <taxon>Eurotiomycetes</taxon>
        <taxon>Chaetothyriomycetidae</taxon>
        <taxon>Chaetothyriales</taxon>
        <taxon>Herpotrichiellaceae</taxon>
        <taxon>Exophiala</taxon>
    </lineage>
</organism>
<evidence type="ECO:0000313" key="12">
    <source>
        <dbReference type="EMBL" id="KEF63575.1"/>
    </source>
</evidence>
<dbReference type="PANTHER" id="PTHR10638">
    <property type="entry name" value="COPPER AMINE OXIDASE"/>
    <property type="match status" value="1"/>
</dbReference>
<dbReference type="Gene3D" id="3.10.450.40">
    <property type="match status" value="2"/>
</dbReference>
<evidence type="ECO:0000256" key="1">
    <source>
        <dbReference type="ARBA" id="ARBA00001935"/>
    </source>
</evidence>
<dbReference type="PROSITE" id="PS01164">
    <property type="entry name" value="COPPER_AMINE_OXID_1"/>
    <property type="match status" value="1"/>
</dbReference>
<dbReference type="PANTHER" id="PTHR10638:SF91">
    <property type="entry name" value="AMINE OXIDASE"/>
    <property type="match status" value="1"/>
</dbReference>
<dbReference type="VEuPathDB" id="FungiDB:A1O9_01553"/>
<comment type="similarity">
    <text evidence="2 9">Belongs to the copper/topaquinone oxidase family.</text>
</comment>
<evidence type="ECO:0000259" key="10">
    <source>
        <dbReference type="Pfam" id="PF01179"/>
    </source>
</evidence>
<dbReference type="RefSeq" id="XP_013266165.1">
    <property type="nucleotide sequence ID" value="XM_013410711.1"/>
</dbReference>
<evidence type="ECO:0000256" key="7">
    <source>
        <dbReference type="PIRSR" id="PIRSR600269-50"/>
    </source>
</evidence>
<feature type="domain" description="Copper amine oxidase catalytic" evidence="10">
    <location>
        <begin position="251"/>
        <end position="636"/>
    </location>
</feature>
<keyword evidence="5 9" id="KW-0560">Oxidoreductase</keyword>
<dbReference type="Gene3D" id="2.70.98.20">
    <property type="entry name" value="Copper amine oxidase, catalytic domain"/>
    <property type="match status" value="1"/>
</dbReference>
<name>A0A072Q6L6_9EURO</name>
<reference evidence="12 13" key="1">
    <citation type="submission" date="2013-03" db="EMBL/GenBank/DDBJ databases">
        <title>The Genome Sequence of Exophiala aquamarina CBS 119918.</title>
        <authorList>
            <consortium name="The Broad Institute Genomics Platform"/>
            <person name="Cuomo C."/>
            <person name="de Hoog S."/>
            <person name="Gorbushina A."/>
            <person name="Walker B."/>
            <person name="Young S.K."/>
            <person name="Zeng Q."/>
            <person name="Gargeya S."/>
            <person name="Fitzgerald M."/>
            <person name="Haas B."/>
            <person name="Abouelleil A."/>
            <person name="Allen A.W."/>
            <person name="Alvarado L."/>
            <person name="Arachchi H.M."/>
            <person name="Berlin A.M."/>
            <person name="Chapman S.B."/>
            <person name="Gainer-Dewar J."/>
            <person name="Goldberg J."/>
            <person name="Griggs A."/>
            <person name="Gujja S."/>
            <person name="Hansen M."/>
            <person name="Howarth C."/>
            <person name="Imamovic A."/>
            <person name="Ireland A."/>
            <person name="Larimer J."/>
            <person name="McCowan C."/>
            <person name="Murphy C."/>
            <person name="Pearson M."/>
            <person name="Poon T.W."/>
            <person name="Priest M."/>
            <person name="Roberts A."/>
            <person name="Saif S."/>
            <person name="Shea T."/>
            <person name="Sisk P."/>
            <person name="Sykes S."/>
            <person name="Wortman J."/>
            <person name="Nusbaum C."/>
            <person name="Birren B."/>
        </authorList>
    </citation>
    <scope>NUCLEOTIDE SEQUENCE [LARGE SCALE GENOMIC DNA]</scope>
    <source>
        <strain evidence="12 13">CBS 119918</strain>
    </source>
</reference>
<comment type="PTM">
    <text evidence="8 9">Topaquinone (TPQ) is generated by copper-dependent autoxidation of a specific tyrosyl residue.</text>
</comment>
<keyword evidence="6 9" id="KW-0186">Copper</keyword>
<dbReference type="GO" id="GO:0005507">
    <property type="term" value="F:copper ion binding"/>
    <property type="evidence" value="ECO:0007669"/>
    <property type="project" value="InterPro"/>
</dbReference>
<accession>A0A072Q6L6</accession>
<dbReference type="InterPro" id="IPR000269">
    <property type="entry name" value="Cu_amine_oxidase"/>
</dbReference>
<dbReference type="OrthoDB" id="5379943at2759"/>
<dbReference type="GO" id="GO:0008131">
    <property type="term" value="F:primary methylamine oxidase activity"/>
    <property type="evidence" value="ECO:0007669"/>
    <property type="project" value="InterPro"/>
</dbReference>
<evidence type="ECO:0000256" key="6">
    <source>
        <dbReference type="ARBA" id="ARBA00023008"/>
    </source>
</evidence>
<dbReference type="EMBL" id="AMGV01000001">
    <property type="protein sequence ID" value="KEF63575.1"/>
    <property type="molecule type" value="Genomic_DNA"/>
</dbReference>
<dbReference type="GO" id="GO:0009308">
    <property type="term" value="P:amine metabolic process"/>
    <property type="evidence" value="ECO:0007669"/>
    <property type="project" value="UniProtKB-UniRule"/>
</dbReference>
<feature type="active site" description="Schiff-base intermediate with substrate; via topaquinone" evidence="7">
    <location>
        <position position="393"/>
    </location>
</feature>
<evidence type="ECO:0000259" key="11">
    <source>
        <dbReference type="Pfam" id="PF02727"/>
    </source>
</evidence>
<dbReference type="Pfam" id="PF02727">
    <property type="entry name" value="Cu_amine_oxidN2"/>
    <property type="match status" value="1"/>
</dbReference>
<sequence length="657" mass="73761">MTIDIPHPLSALSLEETNLARDTILKCHADAVLKFRLIWLFEPPKAEVVKFLESEHSGQLTDATTRPQRLAQVRYDKIDGKKQVEFHESIVDLRAKKCVSDEVVSTKLQAGLIISEFEDLAEACKTSTFFQQKLAELKIPEGFEVVIEPWPYGAADLADGNTRFFQGLIFAQDTRSGNPDSNFYAYPLPLIPIMDAKTKEIVRVEEPATGGVGDALKAKTHLPTVVDHCQPSEYVPELLPKGTRKDLKPLTVVQPEGPSFSITNENLVEWQKWRMRITFNPREGLVLHDIRYDGRSVLYRLSLSEMTVPYADPRPPYHRKQAFDFGDGAFGDVYFDGVITDAQGNAIRKKNVICLHEQDDGVSWKHLNWRTNRSVVARRRQLIFQFSVTLANYDYIFAFKFDQAAAITVEARATGIVSVVNIDPGKRSEWGTVVSPGALAQNHQHVFCVRIDPAIDGHSNRVVQEESLPVQMDQRVNPQGNFYRVHKTPITTSIGLDADPLNNRLFKIQNAGKINPITGNPVSYKIVPPATQLLIADPKSTQRRRAAFGTHHFWVTKYKDDEFYAAGRHPLQSRVEVGGLGDAADRNDDVLDTDVVVWSVFGLTHNPRSEDWPVMPVEKLELNIIPADFFTENPALDVPSSRDIGSRLVTDVFTNGA</sequence>
<dbReference type="InterPro" id="IPR036460">
    <property type="entry name" value="Cu_amine_oxidase_C_sf"/>
</dbReference>
<comment type="caution">
    <text evidence="12">The sequence shown here is derived from an EMBL/GenBank/DDBJ whole genome shotgun (WGS) entry which is preliminary data.</text>
</comment>
<dbReference type="InterPro" id="IPR016182">
    <property type="entry name" value="Cu_amine_oxidase_N-reg"/>
</dbReference>
<keyword evidence="3 9" id="KW-0479">Metal-binding</keyword>
<comment type="cofactor">
    <cofactor evidence="1">
        <name>Cu cation</name>
        <dbReference type="ChEBI" id="CHEBI:23378"/>
    </cofactor>
</comment>
<dbReference type="InterPro" id="IPR015800">
    <property type="entry name" value="Cu_amine_oxidase_N2"/>
</dbReference>
<dbReference type="SUPFAM" id="SSF49998">
    <property type="entry name" value="Amine oxidase catalytic domain"/>
    <property type="match status" value="1"/>
</dbReference>
<dbReference type="AlphaFoldDB" id="A0A072Q6L6"/>
<feature type="modified residue" description="2',4',5'-topaquinone" evidence="8">
    <location>
        <position position="393"/>
    </location>
</feature>
<evidence type="ECO:0000256" key="9">
    <source>
        <dbReference type="RuleBase" id="RU000672"/>
    </source>
</evidence>
<dbReference type="GO" id="GO:0048038">
    <property type="term" value="F:quinone binding"/>
    <property type="evidence" value="ECO:0007669"/>
    <property type="project" value="InterPro"/>
</dbReference>
<keyword evidence="4 7" id="KW-0801">TPQ</keyword>
<dbReference type="SUPFAM" id="SSF54416">
    <property type="entry name" value="Amine oxidase N-terminal region"/>
    <property type="match status" value="2"/>
</dbReference>
<dbReference type="InterPro" id="IPR049948">
    <property type="entry name" value="Cu_Am_ox_TPQ-bd"/>
</dbReference>
<protein>
    <recommendedName>
        <fullName evidence="9">Amine oxidase</fullName>
        <ecNumber evidence="9">1.4.3.-</ecNumber>
    </recommendedName>
</protein>
<evidence type="ECO:0000256" key="2">
    <source>
        <dbReference type="ARBA" id="ARBA00007983"/>
    </source>
</evidence>
<evidence type="ECO:0000256" key="8">
    <source>
        <dbReference type="PIRSR" id="PIRSR600269-51"/>
    </source>
</evidence>
<comment type="cofactor">
    <cofactor evidence="9">
        <name>Cu cation</name>
        <dbReference type="ChEBI" id="CHEBI:23378"/>
    </cofactor>
    <text evidence="9">Contains 1 topaquinone per subunit.</text>
</comment>
<evidence type="ECO:0000256" key="5">
    <source>
        <dbReference type="ARBA" id="ARBA00023002"/>
    </source>
</evidence>
<dbReference type="Proteomes" id="UP000027920">
    <property type="component" value="Unassembled WGS sequence"/>
</dbReference>
<feature type="domain" description="Copper amine oxidase N2-terminal" evidence="11">
    <location>
        <begin position="7"/>
        <end position="100"/>
    </location>
</feature>
<dbReference type="GeneID" id="25276499"/>